<reference evidence="1 2" key="1">
    <citation type="submission" date="2021-06" db="EMBL/GenBank/DDBJ databases">
        <authorList>
            <person name="Palmer J.M."/>
        </authorList>
    </citation>
    <scope>NUCLEOTIDE SEQUENCE [LARGE SCALE GENOMIC DNA]</scope>
    <source>
        <strain evidence="1 2">AS_MEX2019</strain>
        <tissue evidence="1">Muscle</tissue>
    </source>
</reference>
<dbReference type="Proteomes" id="UP001469553">
    <property type="component" value="Unassembled WGS sequence"/>
</dbReference>
<name>A0ABV0ZSQ9_9TELE</name>
<dbReference type="EMBL" id="JAHRIP010070412">
    <property type="protein sequence ID" value="MEQ2308955.1"/>
    <property type="molecule type" value="Genomic_DNA"/>
</dbReference>
<feature type="non-terminal residue" evidence="1">
    <location>
        <position position="69"/>
    </location>
</feature>
<accession>A0ABV0ZSQ9</accession>
<gene>
    <name evidence="1" type="ORF">AMECASPLE_033560</name>
</gene>
<evidence type="ECO:0000313" key="1">
    <source>
        <dbReference type="EMBL" id="MEQ2308955.1"/>
    </source>
</evidence>
<sequence>MPSSRLRFLARHVKSLRKTSLMYSSPELMESIRQVERDYETAVRLVYCRPPLDTSSLQSAAAAAEQPTS</sequence>
<protein>
    <submittedName>
        <fullName evidence="1">Uncharacterized protein</fullName>
    </submittedName>
</protein>
<proteinExistence type="predicted"/>
<organism evidence="1 2">
    <name type="scientific">Ameca splendens</name>
    <dbReference type="NCBI Taxonomy" id="208324"/>
    <lineage>
        <taxon>Eukaryota</taxon>
        <taxon>Metazoa</taxon>
        <taxon>Chordata</taxon>
        <taxon>Craniata</taxon>
        <taxon>Vertebrata</taxon>
        <taxon>Euteleostomi</taxon>
        <taxon>Actinopterygii</taxon>
        <taxon>Neopterygii</taxon>
        <taxon>Teleostei</taxon>
        <taxon>Neoteleostei</taxon>
        <taxon>Acanthomorphata</taxon>
        <taxon>Ovalentaria</taxon>
        <taxon>Atherinomorphae</taxon>
        <taxon>Cyprinodontiformes</taxon>
        <taxon>Goodeidae</taxon>
        <taxon>Ameca</taxon>
    </lineage>
</organism>
<keyword evidence="2" id="KW-1185">Reference proteome</keyword>
<comment type="caution">
    <text evidence="1">The sequence shown here is derived from an EMBL/GenBank/DDBJ whole genome shotgun (WGS) entry which is preliminary data.</text>
</comment>
<evidence type="ECO:0000313" key="2">
    <source>
        <dbReference type="Proteomes" id="UP001469553"/>
    </source>
</evidence>